<proteinExistence type="predicted"/>
<dbReference type="InterPro" id="IPR025312">
    <property type="entry name" value="DUF4216"/>
</dbReference>
<comment type="caution">
    <text evidence="3">The sequence shown here is derived from an EMBL/GenBank/DDBJ whole genome shotgun (WGS) entry which is preliminary data.</text>
</comment>
<dbReference type="EMBL" id="QJKJ01006081">
    <property type="protein sequence ID" value="RDX87975.1"/>
    <property type="molecule type" value="Genomic_DNA"/>
</dbReference>
<evidence type="ECO:0000259" key="1">
    <source>
        <dbReference type="Pfam" id="PF13952"/>
    </source>
</evidence>
<evidence type="ECO:0008006" key="5">
    <source>
        <dbReference type="Google" id="ProtNLM"/>
    </source>
</evidence>
<evidence type="ECO:0000313" key="3">
    <source>
        <dbReference type="EMBL" id="RDX87975.1"/>
    </source>
</evidence>
<protein>
    <recommendedName>
        <fullName evidence="5">DUF4218 domain-containing protein</fullName>
    </recommendedName>
</protein>
<feature type="domain" description="DUF4216" evidence="1">
    <location>
        <begin position="336"/>
        <end position="383"/>
    </location>
</feature>
<sequence length="491" mass="57207">MDITEICNQKEHELKDIGRVKLFKPKAAYAFTKSQRVAICKWVKELKLPDGYASNLGRCVDINQGKLHGMKSHDCHVFMQRLIPIAFDSLPKHIWNPLVELSHFFRELTSTTLNVENLTVMEGNIPVLLCKLEQIFPPTFFDSMEHLPIHLPYEARVGGPVQYRWMYPFERFIHSLKNKVKNKTRVEASIYEVFNGGDINDTSFFIYSSYIRLGGKSITYFLDQVDLEAAHLYVLLKCEHVEPYLDLISQLQMLKLTMIFRQHFLHENNIQDSLLINLAWGPKRKVESWTMYIINGFKFHTIVWSEDMNSINHGVYIRGTNGQLESDFYGNLFDIIQLEYIGFPIMKLVLFKCDWFDNTPNIGTKVHNKYEIVEVRTTRDIIKHTIYSYLHNKLNNWLAVIKTKARSRIVNNTLPQIEQEASYQDDEFVGLQVVLHIDLDVVNESLANIDGGGEEIDIQLLDQTKFHEPNKDEYITIRSESENDFNDIDTS</sequence>
<gene>
    <name evidence="3" type="ORF">CR513_30485</name>
</gene>
<dbReference type="Pfam" id="PF13952">
    <property type="entry name" value="DUF4216"/>
    <property type="match status" value="1"/>
</dbReference>
<dbReference type="Proteomes" id="UP000257109">
    <property type="component" value="Unassembled WGS sequence"/>
</dbReference>
<dbReference type="InterPro" id="IPR025452">
    <property type="entry name" value="DUF4218"/>
</dbReference>
<dbReference type="AlphaFoldDB" id="A0A371GBR5"/>
<organism evidence="3 4">
    <name type="scientific">Mucuna pruriens</name>
    <name type="common">Velvet bean</name>
    <name type="synonym">Dolichos pruriens</name>
    <dbReference type="NCBI Taxonomy" id="157652"/>
    <lineage>
        <taxon>Eukaryota</taxon>
        <taxon>Viridiplantae</taxon>
        <taxon>Streptophyta</taxon>
        <taxon>Embryophyta</taxon>
        <taxon>Tracheophyta</taxon>
        <taxon>Spermatophyta</taxon>
        <taxon>Magnoliopsida</taxon>
        <taxon>eudicotyledons</taxon>
        <taxon>Gunneridae</taxon>
        <taxon>Pentapetalae</taxon>
        <taxon>rosids</taxon>
        <taxon>fabids</taxon>
        <taxon>Fabales</taxon>
        <taxon>Fabaceae</taxon>
        <taxon>Papilionoideae</taxon>
        <taxon>50 kb inversion clade</taxon>
        <taxon>NPAAA clade</taxon>
        <taxon>indigoferoid/millettioid clade</taxon>
        <taxon>Phaseoleae</taxon>
        <taxon>Mucuna</taxon>
    </lineage>
</organism>
<evidence type="ECO:0000259" key="2">
    <source>
        <dbReference type="Pfam" id="PF13960"/>
    </source>
</evidence>
<dbReference type="PANTHER" id="PTHR48258">
    <property type="entry name" value="DUF4218 DOMAIN-CONTAINING PROTEIN-RELATED"/>
    <property type="match status" value="1"/>
</dbReference>
<dbReference type="OrthoDB" id="1100107at2759"/>
<keyword evidence="4" id="KW-1185">Reference proteome</keyword>
<feature type="domain" description="DUF4218" evidence="2">
    <location>
        <begin position="108"/>
        <end position="211"/>
    </location>
</feature>
<reference evidence="3" key="1">
    <citation type="submission" date="2018-05" db="EMBL/GenBank/DDBJ databases">
        <title>Draft genome of Mucuna pruriens seed.</title>
        <authorList>
            <person name="Nnadi N.E."/>
            <person name="Vos R."/>
            <person name="Hasami M.H."/>
            <person name="Devisetty U.K."/>
            <person name="Aguiy J.C."/>
        </authorList>
    </citation>
    <scope>NUCLEOTIDE SEQUENCE [LARGE SCALE GENOMIC DNA]</scope>
    <source>
        <strain evidence="3">JCA_2017</strain>
    </source>
</reference>
<dbReference type="PANTHER" id="PTHR48258:SF3">
    <property type="entry name" value="FK506-BINDING PROTEIN 4-LIKE ISOFORM X1"/>
    <property type="match status" value="1"/>
</dbReference>
<name>A0A371GBR5_MUCPR</name>
<accession>A0A371GBR5</accession>
<feature type="non-terminal residue" evidence="3">
    <location>
        <position position="1"/>
    </location>
</feature>
<evidence type="ECO:0000313" key="4">
    <source>
        <dbReference type="Proteomes" id="UP000257109"/>
    </source>
</evidence>
<dbReference type="Pfam" id="PF13960">
    <property type="entry name" value="DUF4218"/>
    <property type="match status" value="1"/>
</dbReference>